<reference evidence="3" key="1">
    <citation type="journal article" date="2023" name="G3 (Bethesda)">
        <title>Whole genome assemblies of Zophobas morio and Tenebrio molitor.</title>
        <authorList>
            <person name="Kaur S."/>
            <person name="Stinson S.A."/>
            <person name="diCenzo G.C."/>
        </authorList>
    </citation>
    <scope>NUCLEOTIDE SEQUENCE</scope>
    <source>
        <strain evidence="3">QUZm001</strain>
    </source>
</reference>
<proteinExistence type="predicted"/>
<feature type="domain" description="Integrase catalytic" evidence="2">
    <location>
        <begin position="39"/>
        <end position="208"/>
    </location>
</feature>
<dbReference type="InterPro" id="IPR036397">
    <property type="entry name" value="RNaseH_sf"/>
</dbReference>
<dbReference type="GO" id="GO:0015074">
    <property type="term" value="P:DNA integration"/>
    <property type="evidence" value="ECO:0007669"/>
    <property type="project" value="InterPro"/>
</dbReference>
<dbReference type="PANTHER" id="PTHR46585">
    <property type="entry name" value="INTEGRASE CORE DOMAIN CONTAINING PROTEIN"/>
    <property type="match status" value="1"/>
</dbReference>
<dbReference type="EMBL" id="JALNTZ010000002">
    <property type="protein sequence ID" value="KAJ3660212.1"/>
    <property type="molecule type" value="Genomic_DNA"/>
</dbReference>
<feature type="domain" description="Chromo" evidence="1">
    <location>
        <begin position="296"/>
        <end position="330"/>
    </location>
</feature>
<comment type="caution">
    <text evidence="3">The sequence shown here is derived from an EMBL/GenBank/DDBJ whole genome shotgun (WGS) entry which is preliminary data.</text>
</comment>
<dbReference type="PROSITE" id="PS50013">
    <property type="entry name" value="CHROMO_2"/>
    <property type="match status" value="1"/>
</dbReference>
<evidence type="ECO:0000259" key="2">
    <source>
        <dbReference type="PROSITE" id="PS50994"/>
    </source>
</evidence>
<accession>A0AA38IMP7</accession>
<dbReference type="InterPro" id="IPR001584">
    <property type="entry name" value="Integrase_cat-core"/>
</dbReference>
<dbReference type="AlphaFoldDB" id="A0AA38IMP7"/>
<evidence type="ECO:0000259" key="1">
    <source>
        <dbReference type="PROSITE" id="PS50013"/>
    </source>
</evidence>
<dbReference type="SUPFAM" id="SSF53098">
    <property type="entry name" value="Ribonuclease H-like"/>
    <property type="match status" value="1"/>
</dbReference>
<dbReference type="InterPro" id="IPR012337">
    <property type="entry name" value="RNaseH-like_sf"/>
</dbReference>
<dbReference type="EMBL" id="JALNTZ010000002">
    <property type="protein sequence ID" value="KAJ3660217.1"/>
    <property type="molecule type" value="Genomic_DNA"/>
</dbReference>
<evidence type="ECO:0000313" key="3">
    <source>
        <dbReference type="EMBL" id="KAJ3660212.1"/>
    </source>
</evidence>
<dbReference type="PROSITE" id="PS50994">
    <property type="entry name" value="INTEGRASE"/>
    <property type="match status" value="1"/>
</dbReference>
<dbReference type="Gene3D" id="3.30.420.10">
    <property type="entry name" value="Ribonuclease H-like superfamily/Ribonuclease H"/>
    <property type="match status" value="1"/>
</dbReference>
<dbReference type="GO" id="GO:0003676">
    <property type="term" value="F:nucleic acid binding"/>
    <property type="evidence" value="ECO:0007669"/>
    <property type="project" value="InterPro"/>
</dbReference>
<dbReference type="Proteomes" id="UP001168821">
    <property type="component" value="Unassembled WGS sequence"/>
</dbReference>
<name>A0AA38IMP7_9CUCU</name>
<evidence type="ECO:0000313" key="4">
    <source>
        <dbReference type="EMBL" id="KAJ3660217.1"/>
    </source>
</evidence>
<keyword evidence="5" id="KW-1185">Reference proteome</keyword>
<evidence type="ECO:0000313" key="5">
    <source>
        <dbReference type="Proteomes" id="UP001168821"/>
    </source>
</evidence>
<organism evidence="3 5">
    <name type="scientific">Zophobas morio</name>
    <dbReference type="NCBI Taxonomy" id="2755281"/>
    <lineage>
        <taxon>Eukaryota</taxon>
        <taxon>Metazoa</taxon>
        <taxon>Ecdysozoa</taxon>
        <taxon>Arthropoda</taxon>
        <taxon>Hexapoda</taxon>
        <taxon>Insecta</taxon>
        <taxon>Pterygota</taxon>
        <taxon>Neoptera</taxon>
        <taxon>Endopterygota</taxon>
        <taxon>Coleoptera</taxon>
        <taxon>Polyphaga</taxon>
        <taxon>Cucujiformia</taxon>
        <taxon>Tenebrionidae</taxon>
        <taxon>Zophobas</taxon>
    </lineage>
</organism>
<dbReference type="PANTHER" id="PTHR46585:SF1">
    <property type="entry name" value="CHROMO DOMAIN-CONTAINING PROTEIN"/>
    <property type="match status" value="1"/>
</dbReference>
<dbReference type="InterPro" id="IPR000953">
    <property type="entry name" value="Chromo/chromo_shadow_dom"/>
</dbReference>
<protein>
    <recommendedName>
        <fullName evidence="6">Integrase catalytic domain-containing protein</fullName>
    </recommendedName>
</protein>
<evidence type="ECO:0008006" key="6">
    <source>
        <dbReference type="Google" id="ProtNLM"/>
    </source>
</evidence>
<gene>
    <name evidence="3" type="ORF">Zmor_004677</name>
    <name evidence="4" type="ORF">Zmor_004682</name>
</gene>
<dbReference type="Pfam" id="PF00665">
    <property type="entry name" value="rve"/>
    <property type="match status" value="1"/>
</dbReference>
<dbReference type="CDD" id="cd00024">
    <property type="entry name" value="CD_CSD"/>
    <property type="match status" value="1"/>
</dbReference>
<sequence>MNKTPNTNKRRRGRPPQKQNVLITDTKREVVDEIFKPARKTFPRRHTVIKGLDDLWQIDLADLRSYSSENSGYKYILVVIDCFSKFLWTKSLKTKGAEEVVQAMEFIFKRSRRHPRNLQSDQGKEFYNNRFNKLMQKYKVNHYSTYSVKKAAIAERVIRTIKSKLFPLLTLNASYRWLNHLERVTSEYNSSIHRTTGKKPIEINKSNKGEIKVFNRGQKIVLKNKKFLPGDFVRISKEKLLFEKGYTPNWSTEIFKVVRIKQTNPVTYLLEDSDGRPIKGSFYNYELQKTKYSDVYLIEKVVRRKGGKIFVKWLGLPQEKNSWINLTDIM</sequence>